<evidence type="ECO:0000313" key="5">
    <source>
        <dbReference type="Proteomes" id="UP000280935"/>
    </source>
</evidence>
<dbReference type="PROSITE" id="PS51841">
    <property type="entry name" value="LTD"/>
    <property type="match status" value="1"/>
</dbReference>
<gene>
    <name evidence="4" type="ORF">EII35_00905</name>
</gene>
<feature type="region of interest" description="Disordered" evidence="1">
    <location>
        <begin position="760"/>
        <end position="838"/>
    </location>
</feature>
<evidence type="ECO:0000256" key="2">
    <source>
        <dbReference type="SAM" id="SignalP"/>
    </source>
</evidence>
<keyword evidence="4" id="KW-0255">Endonuclease</keyword>
<dbReference type="PANTHER" id="PTHR42834:SF1">
    <property type="entry name" value="ENDONUCLEASE_EXONUCLEASE_PHOSPHATASE FAMILY PROTEIN (AFU_ORTHOLOGUE AFUA_3G09210)"/>
    <property type="match status" value="1"/>
</dbReference>
<dbReference type="PANTHER" id="PTHR42834">
    <property type="entry name" value="ENDONUCLEASE/EXONUCLEASE/PHOSPHATASE FAMILY PROTEIN (AFU_ORTHOLOGUE AFUA_3G09210)"/>
    <property type="match status" value="1"/>
</dbReference>
<organism evidence="4 5">
    <name type="scientific">Arachnia propionica</name>
    <dbReference type="NCBI Taxonomy" id="1750"/>
    <lineage>
        <taxon>Bacteria</taxon>
        <taxon>Bacillati</taxon>
        <taxon>Actinomycetota</taxon>
        <taxon>Actinomycetes</taxon>
        <taxon>Propionibacteriales</taxon>
        <taxon>Propionibacteriaceae</taxon>
        <taxon>Arachnia</taxon>
    </lineage>
</organism>
<dbReference type="Proteomes" id="UP000280935">
    <property type="component" value="Unassembled WGS sequence"/>
</dbReference>
<evidence type="ECO:0000256" key="1">
    <source>
        <dbReference type="SAM" id="MobiDB-lite"/>
    </source>
</evidence>
<dbReference type="Gene3D" id="3.60.10.10">
    <property type="entry name" value="Endonuclease/exonuclease/phosphatase"/>
    <property type="match status" value="1"/>
</dbReference>
<name>A0A3P1WZ66_9ACTN</name>
<protein>
    <submittedName>
        <fullName evidence="4">ExeM/NucH family extracellular endonuclease</fullName>
    </submittedName>
</protein>
<keyword evidence="4" id="KW-0540">Nuclease</keyword>
<feature type="domain" description="LTD" evidence="3">
    <location>
        <begin position="22"/>
        <end position="139"/>
    </location>
</feature>
<feature type="compositionally biased region" description="Pro residues" evidence="1">
    <location>
        <begin position="763"/>
        <end position="784"/>
    </location>
</feature>
<dbReference type="InterPro" id="IPR036691">
    <property type="entry name" value="Endo/exonu/phosph_ase_sf"/>
</dbReference>
<proteinExistence type="predicted"/>
<feature type="signal peptide" evidence="2">
    <location>
        <begin position="1"/>
        <end position="28"/>
    </location>
</feature>
<dbReference type="Pfam" id="PF03372">
    <property type="entry name" value="Exo_endo_phos"/>
    <property type="match status" value="1"/>
</dbReference>
<dbReference type="RefSeq" id="WP_125226576.1">
    <property type="nucleotide sequence ID" value="NZ_RQYT01000001.1"/>
</dbReference>
<dbReference type="AlphaFoldDB" id="A0A3P1WZ66"/>
<dbReference type="InterPro" id="IPR047971">
    <property type="entry name" value="ExeM-like"/>
</dbReference>
<evidence type="ECO:0000259" key="3">
    <source>
        <dbReference type="PROSITE" id="PS51841"/>
    </source>
</evidence>
<dbReference type="InterPro" id="IPR001322">
    <property type="entry name" value="Lamin_tail_dom"/>
</dbReference>
<sequence>MTTWRTLTGSALALTLVCLPGTLLPATAAPATDVMISVYVEGSSNNKAVELHNPTAAPIQLGGYELALFSNGADTSRSRLDLAPFTIPAGGHLLVAHPKASPELTGMAAVTNNVVSFNGDDALTLSRDGRVIDSLGQVGHDPGSAWQSGGISTKDMTLTKRGCTVDTDPGDTYDPAVDFSATAIDDLATLGTFTCTADPQPQPPAPPAGPDVIRIGAVQGPGDQSPLVGTKVVVEGIVVGDFQGEGQFNGVHIQDQGDGDDATSDGIFVHGRGIGDVAVGDVIRVEGTVSEFKGQTQITPGTVTPITTSSLTMPTPRELALPLADAERYEGMLVTFPAALTIVEYFNYDRFGEIVYAPERQWTPTGIAAPGDEARAVAERNKAARLVVDDGRGVQNPSPAIHPDGTPLTADHHFRGGDQVAGLTGVMTFMNNTYKLQPTKGATHTVVNPRPAVPAKQGDLRLASFNVLNYFTTLTSDNAKARGADTPEEFQRQKAKIVAAMTEIDADVFGLMEIENNGTAVDDLVAALNEKAGAGTFAAVNTGIVGGDAIFQAFVYKPATVAPVGAFATLDFADGKNRHSLTQTFRHLGSGELVTVSVNHLKSKGSACDGDPDQGDGQGNCNRTRTRAATQLAEWLRGDPTGQGAARTVIIGDLNSYDREDPIQALVAAGFQDMEKRFSGENAYSYVFDGMAGYLDHALANEAAAASIVDTRSWHINADESDIFDYDMSFKKPAEAALFTPTPFRSSDHDPIIVSLQLGAPIAPTPPASPSPAPQPSVPTPSSPAPTASPSAATPTTAPTTIPTAAPSGQPTGAGTTPTARPTHPHTRPGLPRTGGSA</sequence>
<dbReference type="Pfam" id="PF00932">
    <property type="entry name" value="LTD"/>
    <property type="match status" value="1"/>
</dbReference>
<keyword evidence="4" id="KW-0378">Hydrolase</keyword>
<comment type="caution">
    <text evidence="4">The sequence shown here is derived from an EMBL/GenBank/DDBJ whole genome shotgun (WGS) entry which is preliminary data.</text>
</comment>
<dbReference type="CDD" id="cd10283">
    <property type="entry name" value="MnuA_DNase1-like"/>
    <property type="match status" value="1"/>
</dbReference>
<dbReference type="GO" id="GO:0004519">
    <property type="term" value="F:endonuclease activity"/>
    <property type="evidence" value="ECO:0007669"/>
    <property type="project" value="UniProtKB-KW"/>
</dbReference>
<evidence type="ECO:0000313" key="4">
    <source>
        <dbReference type="EMBL" id="RRD51475.1"/>
    </source>
</evidence>
<feature type="compositionally biased region" description="Low complexity" evidence="1">
    <location>
        <begin position="785"/>
        <end position="822"/>
    </location>
</feature>
<feature type="chain" id="PRO_5018092947" evidence="2">
    <location>
        <begin position="29"/>
        <end position="838"/>
    </location>
</feature>
<keyword evidence="2" id="KW-0732">Signal</keyword>
<dbReference type="OrthoDB" id="1016457at2"/>
<reference evidence="4 5" key="1">
    <citation type="submission" date="2018-11" db="EMBL/GenBank/DDBJ databases">
        <title>Genomes From Bacteria Associated with the Canine Oral Cavity: a Test Case for Automated Genome-Based Taxonomic Assignment.</title>
        <authorList>
            <person name="Coil D.A."/>
            <person name="Jospin G."/>
            <person name="Darling A.E."/>
            <person name="Wallis C."/>
            <person name="Davis I.J."/>
            <person name="Harris S."/>
            <person name="Eisen J.A."/>
            <person name="Holcombe L.J."/>
            <person name="O'Flynn C."/>
        </authorList>
    </citation>
    <scope>NUCLEOTIDE SEQUENCE [LARGE SCALE GENOMIC DNA]</scope>
    <source>
        <strain evidence="4 5">OH2822_COT-296</strain>
    </source>
</reference>
<dbReference type="EMBL" id="RQYT01000001">
    <property type="protein sequence ID" value="RRD51475.1"/>
    <property type="molecule type" value="Genomic_DNA"/>
</dbReference>
<dbReference type="NCBIfam" id="NF033681">
    <property type="entry name" value="ExeM_NucH_DNase"/>
    <property type="match status" value="1"/>
</dbReference>
<dbReference type="CDD" id="cd04486">
    <property type="entry name" value="YhcR_OBF_like"/>
    <property type="match status" value="1"/>
</dbReference>
<accession>A0A3P1WZ66</accession>
<dbReference type="InterPro" id="IPR005135">
    <property type="entry name" value="Endo/exonuclease/phosphatase"/>
</dbReference>
<dbReference type="SUPFAM" id="SSF56219">
    <property type="entry name" value="DNase I-like"/>
    <property type="match status" value="1"/>
</dbReference>